<feature type="transmembrane region" description="Helical" evidence="6">
    <location>
        <begin position="180"/>
        <end position="197"/>
    </location>
</feature>
<dbReference type="PANTHER" id="PTHR30482:SF10">
    <property type="entry name" value="HIGH-AFFINITY BRANCHED-CHAIN AMINO ACID TRANSPORT PROTEIN BRAE"/>
    <property type="match status" value="1"/>
</dbReference>
<dbReference type="GO" id="GO:0005886">
    <property type="term" value="C:plasma membrane"/>
    <property type="evidence" value="ECO:0007669"/>
    <property type="project" value="UniProtKB-SubCell"/>
</dbReference>
<keyword evidence="2" id="KW-1003">Cell membrane</keyword>
<evidence type="ECO:0000256" key="1">
    <source>
        <dbReference type="ARBA" id="ARBA00004651"/>
    </source>
</evidence>
<feature type="transmembrane region" description="Helical" evidence="6">
    <location>
        <begin position="127"/>
        <end position="145"/>
    </location>
</feature>
<organism evidence="7 8">
    <name type="scientific">Jiella endophytica</name>
    <dbReference type="NCBI Taxonomy" id="2558362"/>
    <lineage>
        <taxon>Bacteria</taxon>
        <taxon>Pseudomonadati</taxon>
        <taxon>Pseudomonadota</taxon>
        <taxon>Alphaproteobacteria</taxon>
        <taxon>Hyphomicrobiales</taxon>
        <taxon>Aurantimonadaceae</taxon>
        <taxon>Jiella</taxon>
    </lineage>
</organism>
<feature type="transmembrane region" description="Helical" evidence="6">
    <location>
        <begin position="102"/>
        <end position="120"/>
    </location>
</feature>
<evidence type="ECO:0000256" key="3">
    <source>
        <dbReference type="ARBA" id="ARBA00022692"/>
    </source>
</evidence>
<gene>
    <name evidence="7" type="ORF">E3C22_23785</name>
</gene>
<dbReference type="Proteomes" id="UP000298179">
    <property type="component" value="Unassembled WGS sequence"/>
</dbReference>
<evidence type="ECO:0000313" key="7">
    <source>
        <dbReference type="EMBL" id="TFF17681.1"/>
    </source>
</evidence>
<dbReference type="InterPro" id="IPR001851">
    <property type="entry name" value="ABC_transp_permease"/>
</dbReference>
<feature type="transmembrane region" description="Helical" evidence="6">
    <location>
        <begin position="233"/>
        <end position="253"/>
    </location>
</feature>
<dbReference type="PANTHER" id="PTHR30482">
    <property type="entry name" value="HIGH-AFFINITY BRANCHED-CHAIN AMINO ACID TRANSPORT SYSTEM PERMEASE"/>
    <property type="match status" value="1"/>
</dbReference>
<dbReference type="CDD" id="cd06581">
    <property type="entry name" value="TM_PBP1_LivM_like"/>
    <property type="match status" value="1"/>
</dbReference>
<evidence type="ECO:0000256" key="2">
    <source>
        <dbReference type="ARBA" id="ARBA00022475"/>
    </source>
</evidence>
<feature type="transmembrane region" description="Helical" evidence="6">
    <location>
        <begin position="304"/>
        <end position="332"/>
    </location>
</feature>
<evidence type="ECO:0000313" key="8">
    <source>
        <dbReference type="Proteomes" id="UP000298179"/>
    </source>
</evidence>
<keyword evidence="4 6" id="KW-1133">Transmembrane helix</keyword>
<dbReference type="AlphaFoldDB" id="A0A4Y8R7T4"/>
<dbReference type="InterPro" id="IPR043428">
    <property type="entry name" value="LivM-like"/>
</dbReference>
<feature type="transmembrane region" description="Helical" evidence="6">
    <location>
        <begin position="265"/>
        <end position="284"/>
    </location>
</feature>
<keyword evidence="5 6" id="KW-0472">Membrane</keyword>
<keyword evidence="3 6" id="KW-0812">Transmembrane</keyword>
<feature type="transmembrane region" description="Helical" evidence="6">
    <location>
        <begin position="73"/>
        <end position="90"/>
    </location>
</feature>
<comment type="caution">
    <text evidence="7">The sequence shown here is derived from an EMBL/GenBank/DDBJ whole genome shotgun (WGS) entry which is preliminary data.</text>
</comment>
<evidence type="ECO:0000256" key="6">
    <source>
        <dbReference type="SAM" id="Phobius"/>
    </source>
</evidence>
<dbReference type="GO" id="GO:0015658">
    <property type="term" value="F:branched-chain amino acid transmembrane transporter activity"/>
    <property type="evidence" value="ECO:0007669"/>
    <property type="project" value="InterPro"/>
</dbReference>
<keyword evidence="8" id="KW-1185">Reference proteome</keyword>
<comment type="subcellular location">
    <subcellularLocation>
        <location evidence="1">Cell membrane</location>
        <topology evidence="1">Multi-pass membrane protein</topology>
    </subcellularLocation>
</comment>
<protein>
    <submittedName>
        <fullName evidence="7">Branched-chain amino acid ABC transporter permease</fullName>
    </submittedName>
</protein>
<evidence type="ECO:0000256" key="5">
    <source>
        <dbReference type="ARBA" id="ARBA00023136"/>
    </source>
</evidence>
<feature type="transmembrane region" description="Helical" evidence="6">
    <location>
        <begin position="21"/>
        <end position="40"/>
    </location>
</feature>
<dbReference type="RefSeq" id="WP_134764382.1">
    <property type="nucleotide sequence ID" value="NZ_SOZD01000016.1"/>
</dbReference>
<dbReference type="EMBL" id="SOZD01000016">
    <property type="protein sequence ID" value="TFF17681.1"/>
    <property type="molecule type" value="Genomic_DNA"/>
</dbReference>
<name>A0A4Y8R7T4_9HYPH</name>
<accession>A0A4Y8R7T4</accession>
<sequence length="342" mass="35082">MSALEARQQSAAGTDGTGTLRLIRLAGLVATAALVFGIVPEVLGSLWLKVLISAAIYGLAASGVALLYARLGLVSLMQVALVGVGGWVTLKMWHATGLPFEIDMLAGGLAAAIVGALLGLPALRMRGLYFALVTLMAAAAFQIFITATQFPNGGEGWLGVSRSAPAFMPRPLLATTDAAMFRYVVAVAVLCFLAIEACRRSRAGRAWALIRKSEASAMAAGVSVAFYKLAAFALAGFVAGVAGGLLAATIGVLDARSFPAADSVMLFALTLVGGAYAFLGQAITGLLFRAVPALLNDVGVDGDIAFLIFGAALLHALITAPTGIAGQLFGLFGRLIRLGGRR</sequence>
<dbReference type="Pfam" id="PF02653">
    <property type="entry name" value="BPD_transp_2"/>
    <property type="match status" value="1"/>
</dbReference>
<reference evidence="7 8" key="1">
    <citation type="submission" date="2019-03" db="EMBL/GenBank/DDBJ databases">
        <title>Jiella endophytica sp. nov., a novel endophytic bacterium isolated from root of Ficus microcarpa Linn. f.</title>
        <authorList>
            <person name="Tuo L."/>
        </authorList>
    </citation>
    <scope>NUCLEOTIDE SEQUENCE [LARGE SCALE GENOMIC DNA]</scope>
    <source>
        <strain evidence="7 8">CBS5Q-3</strain>
    </source>
</reference>
<feature type="transmembrane region" description="Helical" evidence="6">
    <location>
        <begin position="46"/>
        <end position="68"/>
    </location>
</feature>
<dbReference type="OrthoDB" id="9814461at2"/>
<evidence type="ECO:0000256" key="4">
    <source>
        <dbReference type="ARBA" id="ARBA00022989"/>
    </source>
</evidence>
<proteinExistence type="predicted"/>